<gene>
    <name evidence="1" type="ORF">JC965_26505</name>
</gene>
<sequence length="96" mass="11145">MAAKLSQSNWRYDCSDLQFDGLCQDDEEKHMKEDWIGQRVWYPIDRVDYGEGVVISVDEDAGICKVLDDDDGHTYRGQLELVERIELDDSPAWSLF</sequence>
<proteinExistence type="predicted"/>
<evidence type="ECO:0000313" key="1">
    <source>
        <dbReference type="EMBL" id="QQX12678.1"/>
    </source>
</evidence>
<accession>A0A7U0LDT1</accession>
<reference evidence="1" key="1">
    <citation type="submission" date="2021-01" db="EMBL/GenBank/DDBJ databases">
        <title>GES Beta-lactamases isolated from hospital effluents in Brazil.</title>
        <authorList>
            <person name="Conte D."/>
            <person name="Mesa D."/>
            <person name="Palmeiro J.K."/>
            <person name="Dalla-Costa L.M."/>
        </authorList>
    </citation>
    <scope>NUCLEOTIDE SEQUENCE [LARGE SCALE GENOMIC DNA]</scope>
    <source>
        <strain evidence="1">Aero21</strain>
        <plasmid evidence="1">p1</plasmid>
    </source>
</reference>
<geneLocation type="plasmid" evidence="1">
    <name>p1</name>
</geneLocation>
<dbReference type="EMBL" id="CP068231">
    <property type="protein sequence ID" value="QQX12678.1"/>
    <property type="molecule type" value="Genomic_DNA"/>
</dbReference>
<protein>
    <submittedName>
        <fullName evidence="1">Uncharacterized protein</fullName>
    </submittedName>
</protein>
<organism evidence="1">
    <name type="scientific">Aeromonas caviae</name>
    <name type="common">Aeromonas punctata</name>
    <dbReference type="NCBI Taxonomy" id="648"/>
    <lineage>
        <taxon>Bacteria</taxon>
        <taxon>Pseudomonadati</taxon>
        <taxon>Pseudomonadota</taxon>
        <taxon>Gammaproteobacteria</taxon>
        <taxon>Aeromonadales</taxon>
        <taxon>Aeromonadaceae</taxon>
        <taxon>Aeromonas</taxon>
    </lineage>
</organism>
<keyword evidence="1" id="KW-0614">Plasmid</keyword>
<name>A0A7U0LDT1_AERCA</name>
<dbReference type="AlphaFoldDB" id="A0A7U0LDT1"/>